<accession>A0A2I3GN64</accession>
<name>A0A2I3GN64_NOMLE</name>
<feature type="coiled-coil region" evidence="1">
    <location>
        <begin position="186"/>
        <end position="306"/>
    </location>
</feature>
<keyword evidence="1" id="KW-0175">Coiled coil</keyword>
<dbReference type="GO" id="GO:0060287">
    <property type="term" value="P:epithelial cilium movement involved in determination of left/right asymmetry"/>
    <property type="evidence" value="ECO:0007669"/>
    <property type="project" value="TreeGrafter"/>
</dbReference>
<dbReference type="GO" id="GO:0005813">
    <property type="term" value="C:centrosome"/>
    <property type="evidence" value="ECO:0007669"/>
    <property type="project" value="TreeGrafter"/>
</dbReference>
<organism evidence="2 3">
    <name type="scientific">Nomascus leucogenys</name>
    <name type="common">Northern white-cheeked gibbon</name>
    <name type="synonym">Hylobates leucogenys</name>
    <dbReference type="NCBI Taxonomy" id="61853"/>
    <lineage>
        <taxon>Eukaryota</taxon>
        <taxon>Metazoa</taxon>
        <taxon>Chordata</taxon>
        <taxon>Craniata</taxon>
        <taxon>Vertebrata</taxon>
        <taxon>Euteleostomi</taxon>
        <taxon>Mammalia</taxon>
        <taxon>Eutheria</taxon>
        <taxon>Euarchontoglires</taxon>
        <taxon>Primates</taxon>
        <taxon>Haplorrhini</taxon>
        <taxon>Catarrhini</taxon>
        <taxon>Hylobatidae</taxon>
        <taxon>Nomascus</taxon>
    </lineage>
</organism>
<reference evidence="2" key="2">
    <citation type="submission" date="2025-08" db="UniProtKB">
        <authorList>
            <consortium name="Ensembl"/>
        </authorList>
    </citation>
    <scope>IDENTIFICATION</scope>
</reference>
<sequence>MSCNMGTQTSLTFSRDSLAEKLQLIDDQFADAYPQCIKFESLEIKLNEYKREIEEQLQAEICQKLKFFKDTEIGKIKMEAKKKYEKKLAVFQNDFEKACQAKSEALVIREKSTLERIQKHQEIETKEIYAQRQLLLKDMDLLRGREAELKQRVENELLKYQLELKDDYIIRTNRLIEDERKNKEKAVHLQEELIAFNSKKEELNQSINRMKELELELESVKAQSLAITKQNHMLNEKVKVMSDYSPLKEERLELLAQNKLLKQQLEESRNENLRLLNRLAQPAPELAVFQKELQKAEKALVVEHEEFKSRRQALHKQLQDEIEHTTQLKAQILAYKASIKRLTIQVADLKSQLKQTQTALENEVYCNPKQSVIHHSANGLINGNMVLHNGEISGGFP</sequence>
<reference evidence="2 3" key="1">
    <citation type="submission" date="2012-10" db="EMBL/GenBank/DDBJ databases">
        <authorList>
            <consortium name="Gibbon Genome Sequencing Consortium"/>
        </authorList>
    </citation>
    <scope>NUCLEOTIDE SEQUENCE [LARGE SCALE GENOMIC DNA]</scope>
</reference>
<dbReference type="InterPro" id="IPR055289">
    <property type="entry name" value="OFD1"/>
</dbReference>
<feature type="coiled-coil region" evidence="1">
    <location>
        <begin position="332"/>
        <end position="359"/>
    </location>
</feature>
<dbReference type="GO" id="GO:0036064">
    <property type="term" value="C:ciliary basal body"/>
    <property type="evidence" value="ECO:0007669"/>
    <property type="project" value="TreeGrafter"/>
</dbReference>
<evidence type="ECO:0008006" key="4">
    <source>
        <dbReference type="Google" id="ProtNLM"/>
    </source>
</evidence>
<dbReference type="EMBL" id="ADFV01081101">
    <property type="status" value="NOT_ANNOTATED_CDS"/>
    <property type="molecule type" value="Genomic_DNA"/>
</dbReference>
<dbReference type="Proteomes" id="UP000001073">
    <property type="component" value="Chromosome 6"/>
</dbReference>
<gene>
    <name evidence="2" type="primary">LOC100588780</name>
</gene>
<keyword evidence="3" id="KW-1185">Reference proteome</keyword>
<dbReference type="Ensembl" id="ENSNLET00000020635.2">
    <property type="protein sequence ID" value="ENSNLEP00000032778.1"/>
    <property type="gene ID" value="ENSNLEG00000016210.2"/>
</dbReference>
<dbReference type="GeneTree" id="ENSGT00390000001798"/>
<evidence type="ECO:0000313" key="3">
    <source>
        <dbReference type="Proteomes" id="UP000001073"/>
    </source>
</evidence>
<evidence type="ECO:0000256" key="1">
    <source>
        <dbReference type="SAM" id="Coils"/>
    </source>
</evidence>
<reference evidence="2" key="3">
    <citation type="submission" date="2025-09" db="UniProtKB">
        <authorList>
            <consortium name="Ensembl"/>
        </authorList>
    </citation>
    <scope>IDENTIFICATION</scope>
</reference>
<evidence type="ECO:0000313" key="2">
    <source>
        <dbReference type="Ensembl" id="ENSNLEP00000032778.1"/>
    </source>
</evidence>
<proteinExistence type="predicted"/>
<dbReference type="PANTHER" id="PTHR39063:SF1">
    <property type="entry name" value="OFD1 CENTRIOLE AND CENTRIOLAR SATELLITE PROTEIN"/>
    <property type="match status" value="1"/>
</dbReference>
<dbReference type="AlphaFoldDB" id="A0A2I3GN64"/>
<dbReference type="GO" id="GO:0005576">
    <property type="term" value="C:extracellular region"/>
    <property type="evidence" value="ECO:0007669"/>
    <property type="project" value="GOC"/>
</dbReference>
<dbReference type="PANTHER" id="PTHR39063">
    <property type="entry name" value="ORAL-FACIAL-DIGITAL SYNDROME 1 PROTEIN HOMOLOG"/>
    <property type="match status" value="1"/>
</dbReference>
<protein>
    <recommendedName>
        <fullName evidence="4">DUF4515 domain-containing protein</fullName>
    </recommendedName>
</protein>